<dbReference type="InterPro" id="IPR006686">
    <property type="entry name" value="MscS_channel_CS"/>
</dbReference>
<dbReference type="PANTHER" id="PTHR30566">
    <property type="entry name" value="YNAI-RELATED MECHANOSENSITIVE ION CHANNEL"/>
    <property type="match status" value="1"/>
</dbReference>
<feature type="transmembrane region" description="Helical" evidence="8">
    <location>
        <begin position="104"/>
        <end position="122"/>
    </location>
</feature>
<evidence type="ECO:0000256" key="6">
    <source>
        <dbReference type="ARBA" id="ARBA00023136"/>
    </source>
</evidence>
<dbReference type="InterPro" id="IPR006685">
    <property type="entry name" value="MscS_channel_2nd"/>
</dbReference>
<feature type="transmembrane region" description="Helical" evidence="8">
    <location>
        <begin position="20"/>
        <end position="40"/>
    </location>
</feature>
<dbReference type="EMBL" id="CAADHO010000015">
    <property type="protein sequence ID" value="VFQ47257.1"/>
    <property type="molecule type" value="Genomic_DNA"/>
</dbReference>
<proteinExistence type="inferred from homology"/>
<feature type="region of interest" description="Disordered" evidence="7">
    <location>
        <begin position="369"/>
        <end position="389"/>
    </location>
</feature>
<name>A0A4U8YUJ6_9BACT</name>
<dbReference type="Gene3D" id="3.30.70.100">
    <property type="match status" value="1"/>
</dbReference>
<evidence type="ECO:0000313" key="12">
    <source>
        <dbReference type="Proteomes" id="UP000507962"/>
    </source>
</evidence>
<comment type="subcellular location">
    <subcellularLocation>
        <location evidence="1">Cell membrane</location>
        <topology evidence="1">Multi-pass membrane protein</topology>
    </subcellularLocation>
</comment>
<keyword evidence="3" id="KW-1003">Cell membrane</keyword>
<dbReference type="SUPFAM" id="SSF82861">
    <property type="entry name" value="Mechanosensitive channel protein MscS (YggB), transmembrane region"/>
    <property type="match status" value="1"/>
</dbReference>
<dbReference type="GO" id="GO:0005886">
    <property type="term" value="C:plasma membrane"/>
    <property type="evidence" value="ECO:0007669"/>
    <property type="project" value="UniProtKB-SubCell"/>
</dbReference>
<dbReference type="PROSITE" id="PS01246">
    <property type="entry name" value="UPF0003"/>
    <property type="match status" value="1"/>
</dbReference>
<dbReference type="PANTHER" id="PTHR30566:SF5">
    <property type="entry name" value="MECHANOSENSITIVE ION CHANNEL PROTEIN 1, MITOCHONDRIAL-RELATED"/>
    <property type="match status" value="1"/>
</dbReference>
<evidence type="ECO:0000256" key="2">
    <source>
        <dbReference type="ARBA" id="ARBA00008017"/>
    </source>
</evidence>
<evidence type="ECO:0000256" key="5">
    <source>
        <dbReference type="ARBA" id="ARBA00022989"/>
    </source>
</evidence>
<evidence type="ECO:0000256" key="8">
    <source>
        <dbReference type="SAM" id="Phobius"/>
    </source>
</evidence>
<evidence type="ECO:0000259" key="10">
    <source>
        <dbReference type="Pfam" id="PF21082"/>
    </source>
</evidence>
<dbReference type="InterPro" id="IPR010920">
    <property type="entry name" value="LSM_dom_sf"/>
</dbReference>
<reference evidence="11 12" key="1">
    <citation type="submission" date="2019-03" db="EMBL/GenBank/DDBJ databases">
        <authorList>
            <person name="Nijsse B."/>
        </authorList>
    </citation>
    <scope>NUCLEOTIDE SEQUENCE [LARGE SCALE GENOMIC DNA]</scope>
    <source>
        <strain evidence="11">Desulfoluna butyratoxydans MSL71</strain>
    </source>
</reference>
<dbReference type="RefSeq" id="WP_180146716.1">
    <property type="nucleotide sequence ID" value="NZ_CAADHO010000015.1"/>
</dbReference>
<evidence type="ECO:0000256" key="4">
    <source>
        <dbReference type="ARBA" id="ARBA00022692"/>
    </source>
</evidence>
<organism evidence="11 12">
    <name type="scientific">Desulfoluna butyratoxydans</name>
    <dbReference type="NCBI Taxonomy" id="231438"/>
    <lineage>
        <taxon>Bacteria</taxon>
        <taxon>Pseudomonadati</taxon>
        <taxon>Thermodesulfobacteriota</taxon>
        <taxon>Desulfobacteria</taxon>
        <taxon>Desulfobacterales</taxon>
        <taxon>Desulfolunaceae</taxon>
        <taxon>Desulfoluna</taxon>
    </lineage>
</organism>
<dbReference type="SUPFAM" id="SSF50182">
    <property type="entry name" value="Sm-like ribonucleoproteins"/>
    <property type="match status" value="1"/>
</dbReference>
<gene>
    <name evidence="11" type="ORF">MSL71_49470</name>
</gene>
<dbReference type="Gene3D" id="1.10.287.1260">
    <property type="match status" value="1"/>
</dbReference>
<dbReference type="GO" id="GO:0008381">
    <property type="term" value="F:mechanosensitive monoatomic ion channel activity"/>
    <property type="evidence" value="ECO:0007669"/>
    <property type="project" value="UniProtKB-ARBA"/>
</dbReference>
<dbReference type="Pfam" id="PF00924">
    <property type="entry name" value="MS_channel_2nd"/>
    <property type="match status" value="1"/>
</dbReference>
<dbReference type="AlphaFoldDB" id="A0A4U8YUJ6"/>
<feature type="transmembrane region" description="Helical" evidence="8">
    <location>
        <begin position="142"/>
        <end position="164"/>
    </location>
</feature>
<evidence type="ECO:0000256" key="3">
    <source>
        <dbReference type="ARBA" id="ARBA00022475"/>
    </source>
</evidence>
<sequence>MEHLKAFGDLVLDVWQNGLFGIDIGRILVATLIFLAFLLFRKTISKAILRRLKRLTAKTTSELDDKILTALEPPLNLLPVVLGLFFARQYLGFEGAAAILLDKLIRSLVAFTIFWSVFNIILPISHLFKKLESIFDRSLLDWFFNATRAALALIGGATILEIWGIRVGPIIAGLGLFGVAVALGAQDLFKNLISGILILAERRFKIGDWIQVNGVVEGTVEQIGFRSTRIRRFDKAPVFVPNTLLSDNTVTNFTSMTFRRISWLVGLEYRTTVSQLKAIRQRIEAWITEHEGFVNPPSAPLFVRIDNFSDSSIDLKIYCFTRTTVWGEWLERKEELICAIKEIVEEEGSGFAFPSQSLYVETMPWEERPAVAQGNGPEQMLVQASTGSD</sequence>
<dbReference type="SUPFAM" id="SSF82689">
    <property type="entry name" value="Mechanosensitive channel protein MscS (YggB), C-terminal domain"/>
    <property type="match status" value="1"/>
</dbReference>
<dbReference type="Gene3D" id="2.30.30.60">
    <property type="match status" value="1"/>
</dbReference>
<evidence type="ECO:0000259" key="9">
    <source>
        <dbReference type="Pfam" id="PF00924"/>
    </source>
</evidence>
<dbReference type="Pfam" id="PF21082">
    <property type="entry name" value="MS_channel_3rd"/>
    <property type="match status" value="1"/>
</dbReference>
<keyword evidence="5 8" id="KW-1133">Transmembrane helix</keyword>
<feature type="transmembrane region" description="Helical" evidence="8">
    <location>
        <begin position="170"/>
        <end position="189"/>
    </location>
</feature>
<comment type="similarity">
    <text evidence="2">Belongs to the MscS (TC 1.A.23) family.</text>
</comment>
<keyword evidence="4 8" id="KW-0812">Transmembrane</keyword>
<evidence type="ECO:0000313" key="11">
    <source>
        <dbReference type="EMBL" id="VFQ47257.1"/>
    </source>
</evidence>
<feature type="domain" description="Mechanosensitive ion channel MscS C-terminal" evidence="10">
    <location>
        <begin position="265"/>
        <end position="349"/>
    </location>
</feature>
<keyword evidence="12" id="KW-1185">Reference proteome</keyword>
<dbReference type="InterPro" id="IPR023408">
    <property type="entry name" value="MscS_beta-dom_sf"/>
</dbReference>
<dbReference type="InterPro" id="IPR049278">
    <property type="entry name" value="MS_channel_C"/>
</dbReference>
<dbReference type="InterPro" id="IPR011014">
    <property type="entry name" value="MscS_channel_TM-2"/>
</dbReference>
<protein>
    <submittedName>
        <fullName evidence="11">Mechanosensitive ion channel mscs</fullName>
    </submittedName>
</protein>
<evidence type="ECO:0000256" key="1">
    <source>
        <dbReference type="ARBA" id="ARBA00004651"/>
    </source>
</evidence>
<keyword evidence="6 8" id="KW-0472">Membrane</keyword>
<feature type="domain" description="Mechanosensitive ion channel MscS" evidence="9">
    <location>
        <begin position="187"/>
        <end position="254"/>
    </location>
</feature>
<accession>A0A4U8YUJ6</accession>
<dbReference type="InterPro" id="IPR011066">
    <property type="entry name" value="MscS_channel_C_sf"/>
</dbReference>
<evidence type="ECO:0000256" key="7">
    <source>
        <dbReference type="SAM" id="MobiDB-lite"/>
    </source>
</evidence>
<dbReference type="Proteomes" id="UP000507962">
    <property type="component" value="Unassembled WGS sequence"/>
</dbReference>